<evidence type="ECO:0000313" key="4">
    <source>
        <dbReference type="Proteomes" id="UP001152484"/>
    </source>
</evidence>
<dbReference type="Gene3D" id="1.25.40.10">
    <property type="entry name" value="Tetratricopeptide repeat domain"/>
    <property type="match status" value="6"/>
</dbReference>
<feature type="repeat" description="PPR" evidence="2">
    <location>
        <begin position="546"/>
        <end position="581"/>
    </location>
</feature>
<dbReference type="PROSITE" id="PS51375">
    <property type="entry name" value="PPR"/>
    <property type="match status" value="7"/>
</dbReference>
<dbReference type="InterPro" id="IPR002885">
    <property type="entry name" value="PPR_rpt"/>
</dbReference>
<dbReference type="Pfam" id="PF01535">
    <property type="entry name" value="PPR"/>
    <property type="match status" value="7"/>
</dbReference>
<dbReference type="Pfam" id="PF20431">
    <property type="entry name" value="E_motif"/>
    <property type="match status" value="1"/>
</dbReference>
<dbReference type="InterPro" id="IPR011990">
    <property type="entry name" value="TPR-like_helical_dom_sf"/>
</dbReference>
<dbReference type="FunFam" id="1.25.40.10:FF:000669">
    <property type="entry name" value="Pentatricopeptide repeat-containing protein At4g33990"/>
    <property type="match status" value="1"/>
</dbReference>
<evidence type="ECO:0000313" key="3">
    <source>
        <dbReference type="EMBL" id="CAH9084331.1"/>
    </source>
</evidence>
<dbReference type="FunFam" id="1.25.40.10:FF:000031">
    <property type="entry name" value="Pentatricopeptide repeat-containing protein mitochondrial"/>
    <property type="match status" value="1"/>
</dbReference>
<feature type="repeat" description="PPR" evidence="2">
    <location>
        <begin position="111"/>
        <end position="141"/>
    </location>
</feature>
<feature type="repeat" description="PPR" evidence="2">
    <location>
        <begin position="142"/>
        <end position="176"/>
    </location>
</feature>
<feature type="repeat" description="PPR" evidence="2">
    <location>
        <begin position="243"/>
        <end position="277"/>
    </location>
</feature>
<comment type="caution">
    <text evidence="3">The sequence shown here is derived from an EMBL/GenBank/DDBJ whole genome shotgun (WGS) entry which is preliminary data.</text>
</comment>
<sequence>MGSQLYMTRLLLLPPKPSLRWFPFQHSVPFRTATTFAASQSFSTYNRTFSHIFQECSRQRATFAGKQTHAQMIISGFEPTVFVTNCLIQMYINCSCFNYADKVFDRMPQRDTVTWNAMISRHSMVGDLSKAQMVFDLMPNRDVISLNTLMSGYLRNGDHTQAIEIFVKMGKEDVSFDRTSFAVLLKICSALDDFGLGLQVHGLVTKMGLIMDMMIGTAVVDMYAKCKRLDDAVCFFSDMSEKNSVAWSALIAGHVQNNQLFDGLQLFKKMQNEEVDVCQSTYATLFRSCAGLSYLSFGSQLHGHTLKTNFASDIIVGTSTLDMYAKCDKLIEARKVFNLLPIRTLQSHNALIVGYARGNEKFEALRLFHLLIKSGLGFDEITLSGVFSACAGVKGLSLGTQIHAIAIKTPFKSNITVANAVLDMYGKCGGPFEARRQFDEMELRDAVSWNAIIAAYEKNGLTEETLTLFFEMIRSEMEPDEFTYGSVMKVCATKQALQHGEEIHGRLIKSGLGFHSFVGSSVVDMYCKCGELEEAEKLHDRMNEQTIVSWNSMISGFSMHERSEEAQNFFSKMLSKEGVQPDNFTYATVLDICANMATIGLGKQIHAQIIKQDLLSDAYIISTLVDMYSKCGNLEASTLAFEKAPKRDMVTWNAIICGLAQHGFAAEALQVFKGMERAGVLPNHSTFLAVLRACVHMGLVEKGLHYFNMMREKYGLEHQIEHYSCMVEILGRAGRATDALMVIQEMPFTADDVTWRTLLSTCKMNGNVEVAEVAANSLLQMDATDSATYILLCNVYADAGMQERVADLRKEMRFGCLKKEPGCSWVEVNSEVHMFLVGDKAHPRCTDIYTNLDLLTSDMKLAGYEMDGEFAPISICI</sequence>
<feature type="repeat" description="PPR" evidence="2">
    <location>
        <begin position="648"/>
        <end position="682"/>
    </location>
</feature>
<dbReference type="OrthoDB" id="185373at2759"/>
<dbReference type="InterPro" id="IPR046960">
    <property type="entry name" value="PPR_At4g14850-like_plant"/>
</dbReference>
<dbReference type="PANTHER" id="PTHR47926:SF406">
    <property type="entry name" value="REPEAT (PPR) SUPERFAMILY PROTEIN, PUTATIVE-RELATED"/>
    <property type="match status" value="1"/>
</dbReference>
<name>A0A9P1E7G5_CUSEU</name>
<evidence type="ECO:0000256" key="2">
    <source>
        <dbReference type="PROSITE-ProRule" id="PRU00708"/>
    </source>
</evidence>
<accession>A0A9P1E7G5</accession>
<evidence type="ECO:0000256" key="1">
    <source>
        <dbReference type="ARBA" id="ARBA00022737"/>
    </source>
</evidence>
<feature type="repeat" description="PPR" evidence="2">
    <location>
        <begin position="445"/>
        <end position="479"/>
    </location>
</feature>
<gene>
    <name evidence="3" type="ORF">CEURO_LOCUS8968</name>
</gene>
<dbReference type="GO" id="GO:0003723">
    <property type="term" value="F:RNA binding"/>
    <property type="evidence" value="ECO:0007669"/>
    <property type="project" value="InterPro"/>
</dbReference>
<dbReference type="FunFam" id="1.25.40.10:FF:000366">
    <property type="entry name" value="Pentatricopeptide (PPR) repeat-containing protein"/>
    <property type="match status" value="1"/>
</dbReference>
<dbReference type="InterPro" id="IPR046848">
    <property type="entry name" value="E_motif"/>
</dbReference>
<dbReference type="PANTHER" id="PTHR47926">
    <property type="entry name" value="PENTATRICOPEPTIDE REPEAT-CONTAINING PROTEIN"/>
    <property type="match status" value="1"/>
</dbReference>
<dbReference type="FunFam" id="1.25.40.10:FF:000780">
    <property type="entry name" value="Pentatricopeptide repeat-containing protein isoform A"/>
    <property type="match status" value="1"/>
</dbReference>
<dbReference type="FunFam" id="1.25.40.10:FF:001086">
    <property type="entry name" value="Pentatricopeptide repeat-containing protein At4g33170"/>
    <property type="match status" value="1"/>
</dbReference>
<reference evidence="3" key="1">
    <citation type="submission" date="2022-07" db="EMBL/GenBank/DDBJ databases">
        <authorList>
            <person name="Macas J."/>
            <person name="Novak P."/>
            <person name="Neumann P."/>
        </authorList>
    </citation>
    <scope>NUCLEOTIDE SEQUENCE</scope>
</reference>
<dbReference type="EMBL" id="CAMAPE010000017">
    <property type="protein sequence ID" value="CAH9084331.1"/>
    <property type="molecule type" value="Genomic_DNA"/>
</dbReference>
<dbReference type="Pfam" id="PF13041">
    <property type="entry name" value="PPR_2"/>
    <property type="match status" value="4"/>
</dbReference>
<dbReference type="Proteomes" id="UP001152484">
    <property type="component" value="Unassembled WGS sequence"/>
</dbReference>
<organism evidence="3 4">
    <name type="scientific">Cuscuta europaea</name>
    <name type="common">European dodder</name>
    <dbReference type="NCBI Taxonomy" id="41803"/>
    <lineage>
        <taxon>Eukaryota</taxon>
        <taxon>Viridiplantae</taxon>
        <taxon>Streptophyta</taxon>
        <taxon>Embryophyta</taxon>
        <taxon>Tracheophyta</taxon>
        <taxon>Spermatophyta</taxon>
        <taxon>Magnoliopsida</taxon>
        <taxon>eudicotyledons</taxon>
        <taxon>Gunneridae</taxon>
        <taxon>Pentapetalae</taxon>
        <taxon>asterids</taxon>
        <taxon>lamiids</taxon>
        <taxon>Solanales</taxon>
        <taxon>Convolvulaceae</taxon>
        <taxon>Cuscuteae</taxon>
        <taxon>Cuscuta</taxon>
        <taxon>Cuscuta subgen. Cuscuta</taxon>
    </lineage>
</organism>
<protein>
    <recommendedName>
        <fullName evidence="5">Pentatricopeptide repeat-containing protein</fullName>
    </recommendedName>
</protein>
<evidence type="ECO:0008006" key="5">
    <source>
        <dbReference type="Google" id="ProtNLM"/>
    </source>
</evidence>
<feature type="repeat" description="PPR" evidence="2">
    <location>
        <begin position="515"/>
        <end position="545"/>
    </location>
</feature>
<proteinExistence type="predicted"/>
<keyword evidence="1" id="KW-0677">Repeat</keyword>
<dbReference type="NCBIfam" id="TIGR00756">
    <property type="entry name" value="PPR"/>
    <property type="match status" value="8"/>
</dbReference>
<dbReference type="AlphaFoldDB" id="A0A9P1E7G5"/>
<dbReference type="GO" id="GO:0009451">
    <property type="term" value="P:RNA modification"/>
    <property type="evidence" value="ECO:0007669"/>
    <property type="project" value="InterPro"/>
</dbReference>
<keyword evidence="4" id="KW-1185">Reference proteome</keyword>